<dbReference type="OrthoDB" id="9922585at2"/>
<gene>
    <name evidence="2" type="ORF">GKIL_0497</name>
</gene>
<dbReference type="EMBL" id="CP003587">
    <property type="protein sequence ID" value="AGY56743.1"/>
    <property type="molecule type" value="Genomic_DNA"/>
</dbReference>
<dbReference type="STRING" id="1183438.GKIL_0497"/>
<dbReference type="HOGENOM" id="CLU_2011995_0_0_3"/>
<evidence type="ECO:0000313" key="3">
    <source>
        <dbReference type="Proteomes" id="UP000017396"/>
    </source>
</evidence>
<sequence>MPDSSIDAQKRQAILQKIRDRRDQGQLAEPLRPAPVLPSVRQQEVAPMPPTPQNSLPLDFLKRMQDWFKAPDFSMDCSDREELEEYRRQLQQQYKTLVALVQMTADEFARVEQRLGELNGVIK</sequence>
<accession>U5QD13</accession>
<dbReference type="KEGG" id="glj:GKIL_0497"/>
<evidence type="ECO:0000313" key="2">
    <source>
        <dbReference type="EMBL" id="AGY56743.1"/>
    </source>
</evidence>
<name>U5QD13_GLOK1</name>
<proteinExistence type="predicted"/>
<evidence type="ECO:0000256" key="1">
    <source>
        <dbReference type="SAM" id="MobiDB-lite"/>
    </source>
</evidence>
<dbReference type="RefSeq" id="WP_023171771.1">
    <property type="nucleotide sequence ID" value="NC_022600.1"/>
</dbReference>
<organism evidence="2 3">
    <name type="scientific">Gloeobacter kilaueensis (strain ATCC BAA-2537 / CCAP 1431/1 / ULC 316 / JS1)</name>
    <dbReference type="NCBI Taxonomy" id="1183438"/>
    <lineage>
        <taxon>Bacteria</taxon>
        <taxon>Bacillati</taxon>
        <taxon>Cyanobacteriota</taxon>
        <taxon>Cyanophyceae</taxon>
        <taxon>Gloeobacterales</taxon>
        <taxon>Gloeobacteraceae</taxon>
        <taxon>Gloeobacter</taxon>
    </lineage>
</organism>
<keyword evidence="3" id="KW-1185">Reference proteome</keyword>
<dbReference type="AlphaFoldDB" id="U5QD13"/>
<dbReference type="PATRIC" id="fig|1183438.3.peg.494"/>
<feature type="region of interest" description="Disordered" evidence="1">
    <location>
        <begin position="1"/>
        <end position="56"/>
    </location>
</feature>
<dbReference type="Proteomes" id="UP000017396">
    <property type="component" value="Chromosome"/>
</dbReference>
<protein>
    <submittedName>
        <fullName evidence="2">Uncharacterized protein</fullName>
    </submittedName>
</protein>
<reference evidence="2 3" key="1">
    <citation type="journal article" date="2013" name="PLoS ONE">
        <title>Cultivation and Complete Genome Sequencing of Gloeobacter kilaueensis sp. nov., from a Lava Cave in Kilauea Caldera, Hawai'i.</title>
        <authorList>
            <person name="Saw J.H."/>
            <person name="Schatz M."/>
            <person name="Brown M.V."/>
            <person name="Kunkel D.D."/>
            <person name="Foster J.S."/>
            <person name="Shick H."/>
            <person name="Christensen S."/>
            <person name="Hou S."/>
            <person name="Wan X."/>
            <person name="Donachie S.P."/>
        </authorList>
    </citation>
    <scope>NUCLEOTIDE SEQUENCE [LARGE SCALE GENOMIC DNA]</scope>
    <source>
        <strain evidence="3">JS</strain>
    </source>
</reference>